<dbReference type="Proteomes" id="UP001200470">
    <property type="component" value="Unassembled WGS sequence"/>
</dbReference>
<evidence type="ECO:0000259" key="1">
    <source>
        <dbReference type="Pfam" id="PF12702"/>
    </source>
</evidence>
<reference evidence="2 3" key="1">
    <citation type="submission" date="2020-12" db="EMBL/GenBank/DDBJ databases">
        <title>Whole genome sequences of gut porcine anaerobes.</title>
        <authorList>
            <person name="Kubasova T."/>
            <person name="Jahodarova E."/>
            <person name="Rychlik I."/>
        </authorList>
    </citation>
    <scope>NUCLEOTIDE SEQUENCE [LARGE SCALE GENOMIC DNA]</scope>
    <source>
        <strain evidence="2 3">An925</strain>
    </source>
</reference>
<keyword evidence="3" id="KW-1185">Reference proteome</keyword>
<sequence>MMMLTKRNLIPFAVVAMAIVTICSCGGKEKRVPFDSGDSTSNVLQDKTVYGVCGDGTAMHTLQIITDLGDTVTFDIAAAVDNNKVFGGLQAGDRIAVVPGTDKNTAVCVINQTSLLGNWVMPNPLDGSDEVGFSIKEGGVVEGIEQSSIIYKTWRLLNGQLEVVSERESGGGIEDIALYNIIKLTADSLIIKDAEDIFEYGRQQTKKEHSDIKLEEASSEDFKI</sequence>
<evidence type="ECO:0000313" key="2">
    <source>
        <dbReference type="EMBL" id="MCF2564769.1"/>
    </source>
</evidence>
<dbReference type="PROSITE" id="PS51257">
    <property type="entry name" value="PROKAR_LIPOPROTEIN"/>
    <property type="match status" value="1"/>
</dbReference>
<dbReference type="EMBL" id="JADYTN010000037">
    <property type="protein sequence ID" value="MCF2564769.1"/>
    <property type="molecule type" value="Genomic_DNA"/>
</dbReference>
<dbReference type="Gene3D" id="2.40.128.280">
    <property type="match status" value="1"/>
</dbReference>
<accession>A0ABS9CKQ6</accession>
<organism evidence="2 3">
    <name type="scientific">Xylanibacter brevis</name>
    <dbReference type="NCBI Taxonomy" id="83231"/>
    <lineage>
        <taxon>Bacteria</taxon>
        <taxon>Pseudomonadati</taxon>
        <taxon>Bacteroidota</taxon>
        <taxon>Bacteroidia</taxon>
        <taxon>Bacteroidales</taxon>
        <taxon>Prevotellaceae</taxon>
        <taxon>Xylanibacter</taxon>
    </lineage>
</organism>
<proteinExistence type="predicted"/>
<name>A0ABS9CKQ6_9BACT</name>
<gene>
    <name evidence="2" type="ORF">I6E12_11750</name>
</gene>
<comment type="caution">
    <text evidence="2">The sequence shown here is derived from an EMBL/GenBank/DDBJ whole genome shotgun (WGS) entry which is preliminary data.</text>
</comment>
<feature type="domain" description="Lipocalin-like" evidence="1">
    <location>
        <begin position="112"/>
        <end position="203"/>
    </location>
</feature>
<dbReference type="RefSeq" id="WP_301638644.1">
    <property type="nucleotide sequence ID" value="NZ_JADYTN010000037.1"/>
</dbReference>
<dbReference type="InterPro" id="IPR024311">
    <property type="entry name" value="Lipocalin-like"/>
</dbReference>
<evidence type="ECO:0000313" key="3">
    <source>
        <dbReference type="Proteomes" id="UP001200470"/>
    </source>
</evidence>
<dbReference type="Pfam" id="PF12702">
    <property type="entry name" value="Lipocalin_3"/>
    <property type="match status" value="1"/>
</dbReference>
<protein>
    <recommendedName>
        <fullName evidence="1">Lipocalin-like domain-containing protein</fullName>
    </recommendedName>
</protein>